<sequence length="62" mass="6963">MFGLRGSKFSTLLDLLSLFSSITKDSSFVFIFLSAGMYSVPRSIVFDLSCSDIWGKNNQKKM</sequence>
<proteinExistence type="predicted"/>
<name>R0KP39_NOSB1</name>
<dbReference type="HOGENOM" id="CLU_2904757_0_0_1"/>
<protein>
    <submittedName>
        <fullName evidence="1">Uncharacterized protein</fullName>
    </submittedName>
</protein>
<dbReference type="EMBL" id="KB909533">
    <property type="protein sequence ID" value="EOB11937.1"/>
    <property type="molecule type" value="Genomic_DNA"/>
</dbReference>
<organism evidence="1 2">
    <name type="scientific">Nosema bombycis (strain CQ1 / CVCC 102059)</name>
    <name type="common">Microsporidian parasite</name>
    <name type="synonym">Pebrine of silkworm</name>
    <dbReference type="NCBI Taxonomy" id="578461"/>
    <lineage>
        <taxon>Eukaryota</taxon>
        <taxon>Fungi</taxon>
        <taxon>Fungi incertae sedis</taxon>
        <taxon>Microsporidia</taxon>
        <taxon>Nosematidae</taxon>
        <taxon>Nosema</taxon>
    </lineage>
</organism>
<accession>R0KP39</accession>
<dbReference type="AlphaFoldDB" id="R0KP39"/>
<gene>
    <name evidence="1" type="ORF">NBO_626g0002</name>
</gene>
<evidence type="ECO:0000313" key="1">
    <source>
        <dbReference type="EMBL" id="EOB11937.1"/>
    </source>
</evidence>
<keyword evidence="2" id="KW-1185">Reference proteome</keyword>
<dbReference type="Proteomes" id="UP000016927">
    <property type="component" value="Unassembled WGS sequence"/>
</dbReference>
<evidence type="ECO:0000313" key="2">
    <source>
        <dbReference type="Proteomes" id="UP000016927"/>
    </source>
</evidence>
<dbReference type="VEuPathDB" id="MicrosporidiaDB:NBO_626g0002"/>
<reference evidence="1 2" key="1">
    <citation type="journal article" date="2013" name="BMC Genomics">
        <title>Comparative genomics of parasitic silkworm microsporidia reveal an association between genome expansion and host adaptation.</title>
        <authorList>
            <person name="Pan G."/>
            <person name="Xu J."/>
            <person name="Li T."/>
            <person name="Xia Q."/>
            <person name="Liu S.L."/>
            <person name="Zhang G."/>
            <person name="Li S."/>
            <person name="Li C."/>
            <person name="Liu H."/>
            <person name="Yang L."/>
            <person name="Liu T."/>
            <person name="Zhang X."/>
            <person name="Wu Z."/>
            <person name="Fan W."/>
            <person name="Dang X."/>
            <person name="Xiang H."/>
            <person name="Tao M."/>
            <person name="Li Y."/>
            <person name="Hu J."/>
            <person name="Li Z."/>
            <person name="Lin L."/>
            <person name="Luo J."/>
            <person name="Geng L."/>
            <person name="Wang L."/>
            <person name="Long M."/>
            <person name="Wan Y."/>
            <person name="He N."/>
            <person name="Zhang Z."/>
            <person name="Lu C."/>
            <person name="Keeling P.J."/>
            <person name="Wang J."/>
            <person name="Xiang Z."/>
            <person name="Zhou Z."/>
        </authorList>
    </citation>
    <scope>NUCLEOTIDE SEQUENCE [LARGE SCALE GENOMIC DNA]</scope>
    <source>
        <strain evidence="2">CQ1 / CVCC 102059</strain>
    </source>
</reference>